<dbReference type="InterPro" id="IPR036259">
    <property type="entry name" value="MFS_trans_sf"/>
</dbReference>
<sequence>MLSYYNANRFHYFVFITWQTSIFLGTQMLFTIFAGYTPKWRCNDNEEFTTNCVSYAKCGGNVTFEPAPFGSIVMEFEKYCDGEEVSTYKRYYSQAIFFGVFFGTIAWGWLADIFGRKPIAITVFTGIIVLNICTAYLQSAHSILGVRAIFGFTLGGSLTAVWSYCNELLLPHQRIMLRAFFNWGSGRMILTLICFLLPTWRAASIAVSLAAIPGLLVIIFVLPESPIWLHNKGMLSLLASKDMLQKLLVLWFVWWVSATCAYANDLQSNSLSGNLYLNQMVFGFIIYISKWVMAWADRTYPLFSRRLLHQSSQMSTCIVFLAMSICVLTENKGLFLTALNIIGCVLIEFTWDANQMCAVESFPTVCRASAVGSCSLVARIGALMAPQLAFYGSIWPPAVYVTVFVLGLINFFVAYFGMAETKNINLEALDQAAGNRPVDDLLRRESSDL</sequence>
<dbReference type="PANTHER" id="PTHR24064">
    <property type="entry name" value="SOLUTE CARRIER FAMILY 22 MEMBER"/>
    <property type="match status" value="1"/>
</dbReference>
<feature type="transmembrane region" description="Helical" evidence="5">
    <location>
        <begin position="276"/>
        <end position="295"/>
    </location>
</feature>
<evidence type="ECO:0000313" key="7">
    <source>
        <dbReference type="Proteomes" id="UP001177023"/>
    </source>
</evidence>
<feature type="transmembrane region" description="Helical" evidence="5">
    <location>
        <begin position="307"/>
        <end position="328"/>
    </location>
</feature>
<keyword evidence="7" id="KW-1185">Reference proteome</keyword>
<dbReference type="GO" id="GO:0016020">
    <property type="term" value="C:membrane"/>
    <property type="evidence" value="ECO:0007669"/>
    <property type="project" value="UniProtKB-SubCell"/>
</dbReference>
<feature type="transmembrane region" description="Helical" evidence="5">
    <location>
        <begin position="177"/>
        <end position="198"/>
    </location>
</feature>
<dbReference type="SUPFAM" id="SSF103473">
    <property type="entry name" value="MFS general substrate transporter"/>
    <property type="match status" value="1"/>
</dbReference>
<comment type="caution">
    <text evidence="6">The sequence shown here is derived from an EMBL/GenBank/DDBJ whole genome shotgun (WGS) entry which is preliminary data.</text>
</comment>
<name>A0AA36D6C4_9BILA</name>
<evidence type="ECO:0000313" key="6">
    <source>
        <dbReference type="EMBL" id="CAJ0580632.1"/>
    </source>
</evidence>
<feature type="transmembrane region" description="Helical" evidence="5">
    <location>
        <begin position="91"/>
        <end position="111"/>
    </location>
</feature>
<dbReference type="EMBL" id="CATQJA010002662">
    <property type="protein sequence ID" value="CAJ0580632.1"/>
    <property type="molecule type" value="Genomic_DNA"/>
</dbReference>
<dbReference type="Gene3D" id="1.20.1250.20">
    <property type="entry name" value="MFS general substrate transporter like domains"/>
    <property type="match status" value="2"/>
</dbReference>
<dbReference type="Proteomes" id="UP001177023">
    <property type="component" value="Unassembled WGS sequence"/>
</dbReference>
<feature type="transmembrane region" description="Helical" evidence="5">
    <location>
        <begin position="118"/>
        <end position="137"/>
    </location>
</feature>
<feature type="transmembrane region" description="Helical" evidence="5">
    <location>
        <begin position="397"/>
        <end position="416"/>
    </location>
</feature>
<comment type="subcellular location">
    <subcellularLocation>
        <location evidence="1">Membrane</location>
        <topology evidence="1">Multi-pass membrane protein</topology>
    </subcellularLocation>
</comment>
<feature type="transmembrane region" description="Helical" evidence="5">
    <location>
        <begin position="143"/>
        <end position="165"/>
    </location>
</feature>
<evidence type="ECO:0000256" key="4">
    <source>
        <dbReference type="ARBA" id="ARBA00023136"/>
    </source>
</evidence>
<accession>A0AA36D6C4</accession>
<evidence type="ECO:0000256" key="3">
    <source>
        <dbReference type="ARBA" id="ARBA00022989"/>
    </source>
</evidence>
<dbReference type="GO" id="GO:0022857">
    <property type="term" value="F:transmembrane transporter activity"/>
    <property type="evidence" value="ECO:0007669"/>
    <property type="project" value="InterPro"/>
</dbReference>
<feature type="transmembrane region" description="Helical" evidence="5">
    <location>
        <begin position="204"/>
        <end position="222"/>
    </location>
</feature>
<feature type="transmembrane region" description="Helical" evidence="5">
    <location>
        <begin position="334"/>
        <end position="353"/>
    </location>
</feature>
<dbReference type="Pfam" id="PF00083">
    <property type="entry name" value="Sugar_tr"/>
    <property type="match status" value="1"/>
</dbReference>
<organism evidence="6 7">
    <name type="scientific">Mesorhabditis spiculigera</name>
    <dbReference type="NCBI Taxonomy" id="96644"/>
    <lineage>
        <taxon>Eukaryota</taxon>
        <taxon>Metazoa</taxon>
        <taxon>Ecdysozoa</taxon>
        <taxon>Nematoda</taxon>
        <taxon>Chromadorea</taxon>
        <taxon>Rhabditida</taxon>
        <taxon>Rhabditina</taxon>
        <taxon>Rhabditomorpha</taxon>
        <taxon>Rhabditoidea</taxon>
        <taxon>Rhabditidae</taxon>
        <taxon>Mesorhabditinae</taxon>
        <taxon>Mesorhabditis</taxon>
    </lineage>
</organism>
<evidence type="ECO:0000256" key="5">
    <source>
        <dbReference type="SAM" id="Phobius"/>
    </source>
</evidence>
<evidence type="ECO:0008006" key="8">
    <source>
        <dbReference type="Google" id="ProtNLM"/>
    </source>
</evidence>
<feature type="transmembrane region" description="Helical" evidence="5">
    <location>
        <begin position="243"/>
        <end position="264"/>
    </location>
</feature>
<dbReference type="AlphaFoldDB" id="A0AA36D6C4"/>
<protein>
    <recommendedName>
        <fullName evidence="8">Major facilitator superfamily (MFS) profile domain-containing protein</fullName>
    </recommendedName>
</protein>
<keyword evidence="3 5" id="KW-1133">Transmembrane helix</keyword>
<evidence type="ECO:0000256" key="1">
    <source>
        <dbReference type="ARBA" id="ARBA00004141"/>
    </source>
</evidence>
<dbReference type="InterPro" id="IPR005828">
    <property type="entry name" value="MFS_sugar_transport-like"/>
</dbReference>
<feature type="non-terminal residue" evidence="6">
    <location>
        <position position="449"/>
    </location>
</feature>
<reference evidence="6" key="1">
    <citation type="submission" date="2023-06" db="EMBL/GenBank/DDBJ databases">
        <authorList>
            <person name="Delattre M."/>
        </authorList>
    </citation>
    <scope>NUCLEOTIDE SEQUENCE</scope>
    <source>
        <strain evidence="6">AF72</strain>
    </source>
</reference>
<proteinExistence type="predicted"/>
<evidence type="ECO:0000256" key="2">
    <source>
        <dbReference type="ARBA" id="ARBA00022692"/>
    </source>
</evidence>
<keyword evidence="2 5" id="KW-0812">Transmembrane</keyword>
<feature type="transmembrane region" description="Helical" evidence="5">
    <location>
        <begin position="12"/>
        <end position="36"/>
    </location>
</feature>
<gene>
    <name evidence="6" type="ORF">MSPICULIGERA_LOCUS18825</name>
</gene>
<keyword evidence="4 5" id="KW-0472">Membrane</keyword>